<feature type="transmembrane region" description="Helical" evidence="7">
    <location>
        <begin position="82"/>
        <end position="106"/>
    </location>
</feature>
<dbReference type="PANTHER" id="PTHR43663:SF2">
    <property type="entry name" value="CHROMATE TRANSPORT PROTEIN-RELATED"/>
    <property type="match status" value="1"/>
</dbReference>
<gene>
    <name evidence="8" type="ORF">SAMN04244570_1487</name>
</gene>
<keyword evidence="5 7" id="KW-1133">Transmembrane helix</keyword>
<protein>
    <submittedName>
        <fullName evidence="8">Chromate transporter</fullName>
    </submittedName>
</protein>
<feature type="transmembrane region" description="Helical" evidence="7">
    <location>
        <begin position="12"/>
        <end position="33"/>
    </location>
</feature>
<evidence type="ECO:0000256" key="6">
    <source>
        <dbReference type="ARBA" id="ARBA00023136"/>
    </source>
</evidence>
<feature type="transmembrane region" description="Helical" evidence="7">
    <location>
        <begin position="54"/>
        <end position="76"/>
    </location>
</feature>
<dbReference type="AlphaFoldDB" id="A0A1T4XZ62"/>
<keyword evidence="6 7" id="KW-0472">Membrane</keyword>
<evidence type="ECO:0000256" key="1">
    <source>
        <dbReference type="ARBA" id="ARBA00004651"/>
    </source>
</evidence>
<dbReference type="GO" id="GO:0005886">
    <property type="term" value="C:plasma membrane"/>
    <property type="evidence" value="ECO:0007669"/>
    <property type="project" value="UniProtKB-SubCell"/>
</dbReference>
<evidence type="ECO:0000313" key="9">
    <source>
        <dbReference type="Proteomes" id="UP000190042"/>
    </source>
</evidence>
<comment type="similarity">
    <text evidence="2">Belongs to the chromate ion transporter (CHR) (TC 2.A.51) family.</text>
</comment>
<evidence type="ECO:0000313" key="8">
    <source>
        <dbReference type="EMBL" id="SKA94854.1"/>
    </source>
</evidence>
<sequence>MSTNLKLLWDIFYTFLKIGPVTFGGGYAMIPLIEREVVTKKQWIKTSEVADIFAVAESVPGAIAINSATFIGYRIARIPGAIVAMAGVLIPTFLIVISLSVFYLYFKKNPHMEAAFEGIRPAIVALITFAAYKIGQMAIVDKTTLVTASFTVGILFFFNLHPVLIIVSGAIAGIILIKVKIKLGHDILLEK</sequence>
<feature type="transmembrane region" description="Helical" evidence="7">
    <location>
        <begin position="152"/>
        <end position="177"/>
    </location>
</feature>
<dbReference type="Proteomes" id="UP000190042">
    <property type="component" value="Unassembled WGS sequence"/>
</dbReference>
<evidence type="ECO:0000256" key="5">
    <source>
        <dbReference type="ARBA" id="ARBA00022989"/>
    </source>
</evidence>
<comment type="subcellular location">
    <subcellularLocation>
        <location evidence="1">Cell membrane</location>
        <topology evidence="1">Multi-pass membrane protein</topology>
    </subcellularLocation>
</comment>
<proteinExistence type="inferred from homology"/>
<dbReference type="InterPro" id="IPR052518">
    <property type="entry name" value="CHR_Transporter"/>
</dbReference>
<dbReference type="PANTHER" id="PTHR43663">
    <property type="entry name" value="CHROMATE TRANSPORT PROTEIN-RELATED"/>
    <property type="match status" value="1"/>
</dbReference>
<evidence type="ECO:0000256" key="4">
    <source>
        <dbReference type="ARBA" id="ARBA00022692"/>
    </source>
</evidence>
<evidence type="ECO:0000256" key="7">
    <source>
        <dbReference type="SAM" id="Phobius"/>
    </source>
</evidence>
<feature type="transmembrane region" description="Helical" evidence="7">
    <location>
        <begin position="118"/>
        <end position="140"/>
    </location>
</feature>
<accession>A0A1T4XZ62</accession>
<keyword evidence="9" id="KW-1185">Reference proteome</keyword>
<dbReference type="Pfam" id="PF02417">
    <property type="entry name" value="Chromate_transp"/>
    <property type="match status" value="1"/>
</dbReference>
<dbReference type="EMBL" id="FUYJ01000002">
    <property type="protein sequence ID" value="SKA94854.1"/>
    <property type="molecule type" value="Genomic_DNA"/>
</dbReference>
<name>A0A1T4XZ62_9BACL</name>
<evidence type="ECO:0000256" key="2">
    <source>
        <dbReference type="ARBA" id="ARBA00005262"/>
    </source>
</evidence>
<keyword evidence="4 7" id="KW-0812">Transmembrane</keyword>
<keyword evidence="3" id="KW-1003">Cell membrane</keyword>
<reference evidence="9" key="1">
    <citation type="submission" date="2017-02" db="EMBL/GenBank/DDBJ databases">
        <authorList>
            <person name="Varghese N."/>
            <person name="Submissions S."/>
        </authorList>
    </citation>
    <scope>NUCLEOTIDE SEQUENCE [LARGE SCALE GENOMIC DNA]</scope>
    <source>
        <strain evidence="9">DSM 23966</strain>
    </source>
</reference>
<evidence type="ECO:0000256" key="3">
    <source>
        <dbReference type="ARBA" id="ARBA00022475"/>
    </source>
</evidence>
<dbReference type="InterPro" id="IPR003370">
    <property type="entry name" value="Chromate_transpt"/>
</dbReference>
<dbReference type="GO" id="GO:0015109">
    <property type="term" value="F:chromate transmembrane transporter activity"/>
    <property type="evidence" value="ECO:0007669"/>
    <property type="project" value="InterPro"/>
</dbReference>
<organism evidence="8 9">
    <name type="scientific">Sporosarcina newyorkensis</name>
    <dbReference type="NCBI Taxonomy" id="759851"/>
    <lineage>
        <taxon>Bacteria</taxon>
        <taxon>Bacillati</taxon>
        <taxon>Bacillota</taxon>
        <taxon>Bacilli</taxon>
        <taxon>Bacillales</taxon>
        <taxon>Caryophanaceae</taxon>
        <taxon>Sporosarcina</taxon>
    </lineage>
</organism>